<comment type="subcellular location">
    <subcellularLocation>
        <location evidence="3">Cytoplasm</location>
    </subcellularLocation>
</comment>
<evidence type="ECO:0000313" key="16">
    <source>
        <dbReference type="EnsemblMetazoa" id="ISCW014450-PA"/>
    </source>
</evidence>
<dbReference type="GO" id="GO:0000166">
    <property type="term" value="F:nucleotide binding"/>
    <property type="evidence" value="ECO:0007669"/>
    <property type="project" value="UniProtKB-KW"/>
</dbReference>
<evidence type="ECO:0000256" key="2">
    <source>
        <dbReference type="ARBA" id="ARBA00003049"/>
    </source>
</evidence>
<evidence type="ECO:0000259" key="13">
    <source>
        <dbReference type="Pfam" id="PF26216"/>
    </source>
</evidence>
<dbReference type="GO" id="GO:0005737">
    <property type="term" value="C:cytoplasm"/>
    <property type="evidence" value="ECO:0000318"/>
    <property type="project" value="GO_Central"/>
</dbReference>
<gene>
    <name evidence="15" type="ORF">IscW_ISCW014450</name>
</gene>
<keyword evidence="17" id="KW-1185">Reference proteome</keyword>
<dbReference type="GO" id="GO:0016787">
    <property type="term" value="F:hydrolase activity"/>
    <property type="evidence" value="ECO:0007669"/>
    <property type="project" value="UniProtKB-KW"/>
</dbReference>
<dbReference type="Pfam" id="PF26216">
    <property type="entry name" value="GDPGP1_C"/>
    <property type="match status" value="1"/>
</dbReference>
<dbReference type="GO" id="GO:0005085">
    <property type="term" value="F:guanyl-nucleotide exchange factor activity"/>
    <property type="evidence" value="ECO:0007669"/>
    <property type="project" value="UniProtKB-KW"/>
</dbReference>
<dbReference type="PaxDb" id="6945-B7QKM6"/>
<comment type="catalytic activity">
    <reaction evidence="1">
        <text>GDP-alpha-D-glucose + phosphate = alpha-D-glucose 1-phosphate + GDP + H(+)</text>
        <dbReference type="Rhea" id="RHEA:30387"/>
        <dbReference type="ChEBI" id="CHEBI:15378"/>
        <dbReference type="ChEBI" id="CHEBI:43474"/>
        <dbReference type="ChEBI" id="CHEBI:58189"/>
        <dbReference type="ChEBI" id="CHEBI:58601"/>
        <dbReference type="ChEBI" id="CHEBI:62230"/>
        <dbReference type="EC" id="2.7.7.78"/>
    </reaction>
</comment>
<evidence type="ECO:0000256" key="10">
    <source>
        <dbReference type="ARBA" id="ARBA00022695"/>
    </source>
</evidence>
<evidence type="ECO:0000256" key="11">
    <source>
        <dbReference type="ARBA" id="ARBA00022741"/>
    </source>
</evidence>
<dbReference type="InParanoid" id="B7QKM6"/>
<dbReference type="EMBL" id="ABJB010685717">
    <property type="status" value="NOT_ANNOTATED_CDS"/>
    <property type="molecule type" value="Genomic_DNA"/>
</dbReference>
<keyword evidence="8" id="KW-0344">Guanine-nucleotide releasing factor</keyword>
<dbReference type="InterPro" id="IPR026506">
    <property type="entry name" value="GDPGP"/>
</dbReference>
<comment type="function">
    <text evidence="2">Specific and highly efficient GDP-D-glucose phosphorylase regulating the levels of GDP-D-glucose in cells.</text>
</comment>
<evidence type="ECO:0000259" key="14">
    <source>
        <dbReference type="Pfam" id="PF26217"/>
    </source>
</evidence>
<dbReference type="EMBL" id="ABJB011025363">
    <property type="status" value="NOT_ANNOTATED_CDS"/>
    <property type="molecule type" value="Genomic_DNA"/>
</dbReference>
<dbReference type="OrthoDB" id="417175at2759"/>
<dbReference type="EMBL" id="ABJB010680020">
    <property type="status" value="NOT_ANNOTATED_CDS"/>
    <property type="molecule type" value="Genomic_DNA"/>
</dbReference>
<dbReference type="EMBL" id="ABJB010876631">
    <property type="status" value="NOT_ANNOTATED_CDS"/>
    <property type="molecule type" value="Genomic_DNA"/>
</dbReference>
<dbReference type="VEuPathDB" id="VectorBase:ISCP_014904"/>
<dbReference type="EMBL" id="DS961247">
    <property type="protein sequence ID" value="EEC19398.1"/>
    <property type="molecule type" value="Genomic_DNA"/>
</dbReference>
<sequence>MFEYDDDDLVYEINASPTSPSRFDRLLRSRWDNAMEKGHFWYRLDKLETRILPGKYRFVAQLNIKRAQERRKPQHVSSVVMPFNPDLFNFTRVKDSEVCLVPMSSHIVHTWKHTLQPFFASLQPGHCVVINVSPLEYCNALLVPSLADCLPQVLSPDGLMLAIDAVLLSSSPALRVGFNSLGGFASVNHQHYHLYYLEHRLHLETARVTRIFGEYHELQDYPAEGFAFQVSRENKEAVVRHIMALVGVLLETSTAHNLFVTRGAAFREGSVGLSVVRVYLWARKSCYGAKDESAFNVALCELGGHLPMKNDDGFRSATEDSVAAVLRDFCHETFVKVRAKMASLEKDKEEASMDRTS</sequence>
<dbReference type="VEuPathDB" id="VectorBase:ISCW014450"/>
<feature type="domain" description="GDPGP1-like N-terminal" evidence="14">
    <location>
        <begin position="22"/>
        <end position="195"/>
    </location>
</feature>
<organism>
    <name type="scientific">Ixodes scapularis</name>
    <name type="common">Black-legged tick</name>
    <name type="synonym">Deer tick</name>
    <dbReference type="NCBI Taxonomy" id="6945"/>
    <lineage>
        <taxon>Eukaryota</taxon>
        <taxon>Metazoa</taxon>
        <taxon>Ecdysozoa</taxon>
        <taxon>Arthropoda</taxon>
        <taxon>Chelicerata</taxon>
        <taxon>Arachnida</taxon>
        <taxon>Acari</taxon>
        <taxon>Parasitiformes</taxon>
        <taxon>Ixodida</taxon>
        <taxon>Ixodoidea</taxon>
        <taxon>Ixodidae</taxon>
        <taxon>Ixodinae</taxon>
        <taxon>Ixodes</taxon>
    </lineage>
</organism>
<reference evidence="15 17" key="1">
    <citation type="submission" date="2008-03" db="EMBL/GenBank/DDBJ databases">
        <title>Annotation of Ixodes scapularis.</title>
        <authorList>
            <consortium name="Ixodes scapularis Genome Project Consortium"/>
            <person name="Caler E."/>
            <person name="Hannick L.I."/>
            <person name="Bidwell S."/>
            <person name="Joardar V."/>
            <person name="Thiagarajan M."/>
            <person name="Amedeo P."/>
            <person name="Galinsky K.J."/>
            <person name="Schobel S."/>
            <person name="Inman J."/>
            <person name="Hostetler J."/>
            <person name="Miller J."/>
            <person name="Hammond M."/>
            <person name="Megy K."/>
            <person name="Lawson D."/>
            <person name="Kodira C."/>
            <person name="Sutton G."/>
            <person name="Meyer J."/>
            <person name="Hill C.A."/>
            <person name="Birren B."/>
            <person name="Nene V."/>
            <person name="Collins F."/>
            <person name="Alarcon-Chaidez F."/>
            <person name="Wikel S."/>
            <person name="Strausberg R."/>
        </authorList>
    </citation>
    <scope>NUCLEOTIDE SEQUENCE [LARGE SCALE GENOMIC DNA]</scope>
    <source>
        <strain evidence="17">Wikel</strain>
        <strain evidence="15">Wikel colony</strain>
    </source>
</reference>
<evidence type="ECO:0000256" key="4">
    <source>
        <dbReference type="ARBA" id="ARBA00006451"/>
    </source>
</evidence>
<dbReference type="Proteomes" id="UP000001555">
    <property type="component" value="Unassembled WGS sequence"/>
</dbReference>
<dbReference type="GO" id="GO:0006006">
    <property type="term" value="P:glucose metabolic process"/>
    <property type="evidence" value="ECO:0000318"/>
    <property type="project" value="GO_Central"/>
</dbReference>
<dbReference type="EnsemblMetazoa" id="ISCW014450-RA">
    <property type="protein sequence ID" value="ISCW014450-PA"/>
    <property type="gene ID" value="ISCW014450"/>
</dbReference>
<evidence type="ECO:0000256" key="5">
    <source>
        <dbReference type="ARBA" id="ARBA00012507"/>
    </source>
</evidence>
<proteinExistence type="inferred from homology"/>
<comment type="similarity">
    <text evidence="4">Belongs to the GDPGP1 family.</text>
</comment>
<dbReference type="InterPro" id="IPR058865">
    <property type="entry name" value="GDPGP1_C"/>
</dbReference>
<keyword evidence="12" id="KW-0378">Hydrolase</keyword>
<evidence type="ECO:0000256" key="8">
    <source>
        <dbReference type="ARBA" id="ARBA00022658"/>
    </source>
</evidence>
<keyword evidence="7" id="KW-0963">Cytoplasm</keyword>
<evidence type="ECO:0000256" key="9">
    <source>
        <dbReference type="ARBA" id="ARBA00022679"/>
    </source>
</evidence>
<reference evidence="16" key="2">
    <citation type="submission" date="2020-05" db="UniProtKB">
        <authorList>
            <consortium name="EnsemblMetazoa"/>
        </authorList>
    </citation>
    <scope>IDENTIFICATION</scope>
    <source>
        <strain evidence="16">wikel</strain>
    </source>
</reference>
<evidence type="ECO:0000256" key="1">
    <source>
        <dbReference type="ARBA" id="ARBA00000063"/>
    </source>
</evidence>
<evidence type="ECO:0000256" key="3">
    <source>
        <dbReference type="ARBA" id="ARBA00004496"/>
    </source>
</evidence>
<dbReference type="HOGENOM" id="CLU_041964_2_1_1"/>
<dbReference type="FunCoup" id="B7QKM6">
    <property type="interactions" value="353"/>
</dbReference>
<dbReference type="EC" id="2.7.7.78" evidence="5"/>
<dbReference type="EMBL" id="ABJB010178864">
    <property type="status" value="NOT_ANNOTATED_CDS"/>
    <property type="molecule type" value="Genomic_DNA"/>
</dbReference>
<keyword evidence="10" id="KW-0548">Nucleotidyltransferase</keyword>
<dbReference type="GO" id="GO:0080048">
    <property type="term" value="F:GDP-D-glucose phosphorylase activity"/>
    <property type="evidence" value="ECO:0000318"/>
    <property type="project" value="GO_Central"/>
</dbReference>
<dbReference type="PANTHER" id="PTHR20884">
    <property type="entry name" value="GDP-D-GLUCOSE PHOSPHORYLASE 1"/>
    <property type="match status" value="1"/>
</dbReference>
<evidence type="ECO:0000313" key="15">
    <source>
        <dbReference type="EMBL" id="EEC19398.1"/>
    </source>
</evidence>
<dbReference type="PANTHER" id="PTHR20884:SF8">
    <property type="entry name" value="GDP-D-GLUCOSE PHOSPHORYLASE 1"/>
    <property type="match status" value="1"/>
</dbReference>
<dbReference type="STRING" id="6945.B7QKM6"/>
<evidence type="ECO:0000256" key="6">
    <source>
        <dbReference type="ARBA" id="ARBA00018857"/>
    </source>
</evidence>
<dbReference type="EMBL" id="ABJB010298124">
    <property type="status" value="NOT_ANNOTATED_CDS"/>
    <property type="molecule type" value="Genomic_DNA"/>
</dbReference>
<dbReference type="AlphaFoldDB" id="B7QKM6"/>
<accession>B7QKM6</accession>
<dbReference type="Pfam" id="PF26217">
    <property type="entry name" value="GDPGP1_N"/>
    <property type="match status" value="1"/>
</dbReference>
<feature type="domain" description="GDPGP1-like C-terminal" evidence="13">
    <location>
        <begin position="216"/>
        <end position="329"/>
    </location>
</feature>
<keyword evidence="9" id="KW-0808">Transferase</keyword>
<evidence type="ECO:0000256" key="12">
    <source>
        <dbReference type="ARBA" id="ARBA00022801"/>
    </source>
</evidence>
<dbReference type="InterPro" id="IPR058866">
    <property type="entry name" value="GDPGP1_N"/>
</dbReference>
<protein>
    <recommendedName>
        <fullName evidence="6">GDP-D-glucose phosphorylase 1</fullName>
        <ecNumber evidence="5">2.7.7.78</ecNumber>
    </recommendedName>
</protein>
<keyword evidence="11" id="KW-0547">Nucleotide-binding</keyword>
<evidence type="ECO:0000256" key="7">
    <source>
        <dbReference type="ARBA" id="ARBA00022490"/>
    </source>
</evidence>
<evidence type="ECO:0000313" key="17">
    <source>
        <dbReference type="Proteomes" id="UP000001555"/>
    </source>
</evidence>
<name>B7QKM6_IXOSC</name>
<dbReference type="VEuPathDB" id="VectorBase:ISCI014450"/>